<evidence type="ECO:0000313" key="3">
    <source>
        <dbReference type="EMBL" id="QMS98285.1"/>
    </source>
</evidence>
<dbReference type="AlphaFoldDB" id="A0A7D7QKG8"/>
<dbReference type="SUPFAM" id="SSF51735">
    <property type="entry name" value="NAD(P)-binding Rossmann-fold domains"/>
    <property type="match status" value="1"/>
</dbReference>
<evidence type="ECO:0000259" key="1">
    <source>
        <dbReference type="Pfam" id="PF01370"/>
    </source>
</evidence>
<reference evidence="2" key="3">
    <citation type="submission" date="2020-07" db="EMBL/GenBank/DDBJ databases">
        <authorList>
            <person name="Yang C."/>
        </authorList>
    </citation>
    <scope>NUCLEOTIDE SEQUENCE</scope>
    <source>
        <strain evidence="2">Cx-624</strain>
    </source>
</reference>
<dbReference type="Proteomes" id="UP000515349">
    <property type="component" value="Chromosome"/>
</dbReference>
<dbReference type="PANTHER" id="PTHR48079">
    <property type="entry name" value="PROTEIN YEEZ"/>
    <property type="match status" value="1"/>
</dbReference>
<dbReference type="EMBL" id="JACEUX010000001">
    <property type="protein sequence ID" value="MBA5246345.1"/>
    <property type="molecule type" value="Genomic_DNA"/>
</dbReference>
<dbReference type="Gene3D" id="3.40.50.720">
    <property type="entry name" value="NAD(P)-binding Rossmann-like Domain"/>
    <property type="match status" value="1"/>
</dbReference>
<reference evidence="3 4" key="1">
    <citation type="submission" date="2020-07" db="EMBL/GenBank/DDBJ databases">
        <title>Chryseobacterium sp.cx-624.</title>
        <authorList>
            <person name="Yang C."/>
        </authorList>
    </citation>
    <scope>NUCLEOTIDE SEQUENCE [LARGE SCALE GENOMIC DNA]</scope>
    <source>
        <strain evidence="3">Cx-624</strain>
        <strain evidence="4">cx-624</strain>
    </source>
</reference>
<evidence type="ECO:0000313" key="5">
    <source>
        <dbReference type="Proteomes" id="UP000539710"/>
    </source>
</evidence>
<dbReference type="GO" id="GO:0004029">
    <property type="term" value="F:aldehyde dehydrogenase (NAD+) activity"/>
    <property type="evidence" value="ECO:0007669"/>
    <property type="project" value="TreeGrafter"/>
</dbReference>
<evidence type="ECO:0000313" key="4">
    <source>
        <dbReference type="Proteomes" id="UP000515349"/>
    </source>
</evidence>
<dbReference type="GO" id="GO:0005737">
    <property type="term" value="C:cytoplasm"/>
    <property type="evidence" value="ECO:0007669"/>
    <property type="project" value="TreeGrafter"/>
</dbReference>
<dbReference type="InterPro" id="IPR051783">
    <property type="entry name" value="NAD(P)-dependent_oxidoreduct"/>
</dbReference>
<dbReference type="RefSeq" id="WP_181886429.1">
    <property type="nucleotide sequence ID" value="NZ_CP059472.1"/>
</dbReference>
<dbReference type="Pfam" id="PF01370">
    <property type="entry name" value="Epimerase"/>
    <property type="match status" value="1"/>
</dbReference>
<evidence type="ECO:0000313" key="2">
    <source>
        <dbReference type="EMBL" id="MBA5246345.1"/>
    </source>
</evidence>
<dbReference type="PANTHER" id="PTHR48079:SF6">
    <property type="entry name" value="NAD(P)-BINDING DOMAIN-CONTAINING PROTEIN-RELATED"/>
    <property type="match status" value="1"/>
</dbReference>
<dbReference type="KEGG" id="cbau:H1R16_11370"/>
<reference evidence="5" key="2">
    <citation type="submission" date="2020-07" db="EMBL/GenBank/DDBJ databases">
        <title>Flavobacterium sp. xlx-214.</title>
        <authorList>
            <person name="Yang C."/>
        </authorList>
    </citation>
    <scope>NUCLEOTIDE SEQUENCE [LARGE SCALE GENOMIC DNA]</scope>
    <source>
        <strain evidence="5">CX-624</strain>
    </source>
</reference>
<gene>
    <name evidence="3" type="ORF">H1R16_11370</name>
    <name evidence="2" type="ORF">H2507_04095</name>
</gene>
<feature type="domain" description="NAD-dependent epimerase/dehydratase" evidence="1">
    <location>
        <begin position="2"/>
        <end position="228"/>
    </location>
</feature>
<name>A0A7D7QKG8_9FLAO</name>
<dbReference type="InterPro" id="IPR001509">
    <property type="entry name" value="Epimerase_deHydtase"/>
</dbReference>
<dbReference type="Proteomes" id="UP000539710">
    <property type="component" value="Unassembled WGS sequence"/>
</dbReference>
<accession>A0A7D7QKG8</accession>
<dbReference type="EMBL" id="CP059472">
    <property type="protein sequence ID" value="QMS98285.1"/>
    <property type="molecule type" value="Genomic_DNA"/>
</dbReference>
<sequence>MVLVTGATGILGRIIMLELLKRGYTVRAAKRSTSDLAEVRESLRYYTDAPDEFFDKIEWVDIDFTDIHSLEHALKGISSVYHSAGKVSFYPADEEEIYKTNVTGTTNLLYACENSSVQEFCFISSVAVLDGLNDEGLMDESSDFNPKLTHSPYAISKHLSEMEVWRASAEGLKTVIVNPGIILGSGNWNASSGELFSRLEKYPFAMPGSTSYIDVRDVAQISVRLMEEKIFNERFILSAENCKYLDIATIVRKKLGKPEPKVITKSILNAGYLLNLIFGGLFPGLRIMNKTNLQTVSSNSHVSNKKIIEKLNWKFIPVRESLEFHLSNYISHQTKQ</sequence>
<dbReference type="InterPro" id="IPR036291">
    <property type="entry name" value="NAD(P)-bd_dom_sf"/>
</dbReference>
<keyword evidence="5" id="KW-1185">Reference proteome</keyword>
<organism evidence="3 4">
    <name type="scientific">Marnyiella aurantia</name>
    <dbReference type="NCBI Taxonomy" id="2758037"/>
    <lineage>
        <taxon>Bacteria</taxon>
        <taxon>Pseudomonadati</taxon>
        <taxon>Bacteroidota</taxon>
        <taxon>Flavobacteriia</taxon>
        <taxon>Flavobacteriales</taxon>
        <taxon>Weeksellaceae</taxon>
        <taxon>Marnyiella</taxon>
    </lineage>
</organism>
<protein>
    <submittedName>
        <fullName evidence="3">NAD-dependent epimerase/dehydratase family protein</fullName>
    </submittedName>
</protein>
<proteinExistence type="predicted"/>